<name>A0A5N7A8A0_9EURO</name>
<sequence length="151" mass="17043">MILHYNGGLIYKFCRTSVNQPISKQQLHTLLINPLYTQCQHLIHYPHYPHISSTLGTIPSYPTDRRGSALTGGTSSKYEPRNYPWTVRRGTSSYLGTGNFALLIPSSQRGKRRATHPVLAMTLSIHAHRIRSANKCGLEREKIKLSTGRKT</sequence>
<dbReference type="Proteomes" id="UP000326268">
    <property type="component" value="Unassembled WGS sequence"/>
</dbReference>
<evidence type="ECO:0000313" key="1">
    <source>
        <dbReference type="EMBL" id="KAE8366081.1"/>
    </source>
</evidence>
<reference evidence="1 2" key="1">
    <citation type="submission" date="2019-04" db="EMBL/GenBank/DDBJ databases">
        <title>Friends and foes A comparative genomics studyof 23 Aspergillus species from section Flavi.</title>
        <authorList>
            <consortium name="DOE Joint Genome Institute"/>
            <person name="Kjaerbolling I."/>
            <person name="Vesth T."/>
            <person name="Frisvad J.C."/>
            <person name="Nybo J.L."/>
            <person name="Theobald S."/>
            <person name="Kildgaard S."/>
            <person name="Isbrandt T."/>
            <person name="Kuo A."/>
            <person name="Sato A."/>
            <person name="Lyhne E.K."/>
            <person name="Kogle M.E."/>
            <person name="Wiebenga A."/>
            <person name="Kun R.S."/>
            <person name="Lubbers R.J."/>
            <person name="Makela M.R."/>
            <person name="Barry K."/>
            <person name="Chovatia M."/>
            <person name="Clum A."/>
            <person name="Daum C."/>
            <person name="Haridas S."/>
            <person name="He G."/>
            <person name="LaButti K."/>
            <person name="Lipzen A."/>
            <person name="Mondo S."/>
            <person name="Riley R."/>
            <person name="Salamov A."/>
            <person name="Simmons B.A."/>
            <person name="Magnuson J.K."/>
            <person name="Henrissat B."/>
            <person name="Mortensen U.H."/>
            <person name="Larsen T.O."/>
            <person name="Devries R.P."/>
            <person name="Grigoriev I.V."/>
            <person name="Machida M."/>
            <person name="Baker S.E."/>
            <person name="Andersen M.R."/>
        </authorList>
    </citation>
    <scope>NUCLEOTIDE SEQUENCE [LARGE SCALE GENOMIC DNA]</scope>
    <source>
        <strain evidence="1 2">CBS 763.97</strain>
    </source>
</reference>
<organism evidence="1 2">
    <name type="scientific">Aspergillus caelatus</name>
    <dbReference type="NCBI Taxonomy" id="61420"/>
    <lineage>
        <taxon>Eukaryota</taxon>
        <taxon>Fungi</taxon>
        <taxon>Dikarya</taxon>
        <taxon>Ascomycota</taxon>
        <taxon>Pezizomycotina</taxon>
        <taxon>Eurotiomycetes</taxon>
        <taxon>Eurotiomycetidae</taxon>
        <taxon>Eurotiales</taxon>
        <taxon>Aspergillaceae</taxon>
        <taxon>Aspergillus</taxon>
        <taxon>Aspergillus subgen. Circumdati</taxon>
    </lineage>
</organism>
<proteinExistence type="predicted"/>
<keyword evidence="2" id="KW-1185">Reference proteome</keyword>
<dbReference type="AlphaFoldDB" id="A0A5N7A8A0"/>
<gene>
    <name evidence="1" type="ORF">BDV27DRAFT_95982</name>
</gene>
<dbReference type="RefSeq" id="XP_031929162.1">
    <property type="nucleotide sequence ID" value="XM_032078053.1"/>
</dbReference>
<dbReference type="EMBL" id="ML737619">
    <property type="protein sequence ID" value="KAE8366081.1"/>
    <property type="molecule type" value="Genomic_DNA"/>
</dbReference>
<dbReference type="GeneID" id="43662499"/>
<accession>A0A5N7A8A0</accession>
<protein>
    <submittedName>
        <fullName evidence="1">Uncharacterized protein</fullName>
    </submittedName>
</protein>
<evidence type="ECO:0000313" key="2">
    <source>
        <dbReference type="Proteomes" id="UP000326268"/>
    </source>
</evidence>